<evidence type="ECO:0000313" key="1">
    <source>
        <dbReference type="EMBL" id="EEF48247.1"/>
    </source>
</evidence>
<sequence>MPMNNHVQQNSPLSLLLATAQLKRIINFSFAAKCSLKKKDYGLYVWNGSLNLSPRLRQEGGAVIELEARGDI</sequence>
<proteinExistence type="predicted"/>
<reference evidence="2" key="1">
    <citation type="journal article" date="2010" name="Nat. Biotechnol.">
        <title>Draft genome sequence of the oilseed species Ricinus communis.</title>
        <authorList>
            <person name="Chan A.P."/>
            <person name="Crabtree J."/>
            <person name="Zhao Q."/>
            <person name="Lorenzi H."/>
            <person name="Orvis J."/>
            <person name="Puiu D."/>
            <person name="Melake-Berhan A."/>
            <person name="Jones K.M."/>
            <person name="Redman J."/>
            <person name="Chen G."/>
            <person name="Cahoon E.B."/>
            <person name="Gedil M."/>
            <person name="Stanke M."/>
            <person name="Haas B.J."/>
            <person name="Wortman J.R."/>
            <person name="Fraser-Liggett C.M."/>
            <person name="Ravel J."/>
            <person name="Rabinowicz P.D."/>
        </authorList>
    </citation>
    <scope>NUCLEOTIDE SEQUENCE [LARGE SCALE GENOMIC DNA]</scope>
    <source>
        <strain evidence="2">cv. Hale</strain>
    </source>
</reference>
<gene>
    <name evidence="1" type="ORF">RCOM_1052560</name>
</gene>
<keyword evidence="2" id="KW-1185">Reference proteome</keyword>
<dbReference type="Proteomes" id="UP000008311">
    <property type="component" value="Unassembled WGS sequence"/>
</dbReference>
<dbReference type="EMBL" id="EQ973784">
    <property type="protein sequence ID" value="EEF48247.1"/>
    <property type="molecule type" value="Genomic_DNA"/>
</dbReference>
<protein>
    <submittedName>
        <fullName evidence="1">Uncharacterized protein</fullName>
    </submittedName>
</protein>
<evidence type="ECO:0000313" key="2">
    <source>
        <dbReference type="Proteomes" id="UP000008311"/>
    </source>
</evidence>
<dbReference type="InParanoid" id="B9RKP9"/>
<accession>B9RKP9</accession>
<organism evidence="1 2">
    <name type="scientific">Ricinus communis</name>
    <name type="common">Castor bean</name>
    <dbReference type="NCBI Taxonomy" id="3988"/>
    <lineage>
        <taxon>Eukaryota</taxon>
        <taxon>Viridiplantae</taxon>
        <taxon>Streptophyta</taxon>
        <taxon>Embryophyta</taxon>
        <taxon>Tracheophyta</taxon>
        <taxon>Spermatophyta</taxon>
        <taxon>Magnoliopsida</taxon>
        <taxon>eudicotyledons</taxon>
        <taxon>Gunneridae</taxon>
        <taxon>Pentapetalae</taxon>
        <taxon>rosids</taxon>
        <taxon>fabids</taxon>
        <taxon>Malpighiales</taxon>
        <taxon>Euphorbiaceae</taxon>
        <taxon>Acalyphoideae</taxon>
        <taxon>Acalypheae</taxon>
        <taxon>Ricinus</taxon>
    </lineage>
</organism>
<name>B9RKP9_RICCO</name>
<dbReference type="AlphaFoldDB" id="B9RKP9"/>